<evidence type="ECO:0000313" key="2">
    <source>
        <dbReference type="EMBL" id="RVT52674.1"/>
    </source>
</evidence>
<protein>
    <recommendedName>
        <fullName evidence="4">DUF4124 domain-containing protein</fullName>
    </recommendedName>
</protein>
<sequence>MSPRRRPVAAPAARCLVLAAAGALALPALAQRTPPASAAGPGIYTCIDDQGRRLTSDRPIPACTHKEQRILNRDGSLKGVLPPTLTAEERAAKEARERAAAEARAAQADAVRRDRNLMNRFPDQAAHDKARHAALDTVRLAIRASELRLEALSLDRKPLLDEAEFYVGKPLPAALKAQLDANDAAVAAQRSAMHTQEAEVERINRLYDAELAHLQKLWAGAPAGSIGSVAVAPGRGGRPRE</sequence>
<dbReference type="RefSeq" id="WP_128198046.1">
    <property type="nucleotide sequence ID" value="NZ_SACT01000002.1"/>
</dbReference>
<evidence type="ECO:0000256" key="1">
    <source>
        <dbReference type="SAM" id="SignalP"/>
    </source>
</evidence>
<name>A0A437JYC8_9BURK</name>
<keyword evidence="3" id="KW-1185">Reference proteome</keyword>
<accession>A0A437JYC8</accession>
<feature type="signal peptide" evidence="1">
    <location>
        <begin position="1"/>
        <end position="30"/>
    </location>
</feature>
<evidence type="ECO:0000313" key="3">
    <source>
        <dbReference type="Proteomes" id="UP000288178"/>
    </source>
</evidence>
<reference evidence="2 3" key="1">
    <citation type="submission" date="2019-01" db="EMBL/GenBank/DDBJ databases">
        <authorList>
            <person name="Chen W.-M."/>
        </authorList>
    </citation>
    <scope>NUCLEOTIDE SEQUENCE [LARGE SCALE GENOMIC DNA]</scope>
    <source>
        <strain evidence="2 3">ICH-3</strain>
    </source>
</reference>
<feature type="chain" id="PRO_5019441275" description="DUF4124 domain-containing protein" evidence="1">
    <location>
        <begin position="31"/>
        <end position="241"/>
    </location>
</feature>
<proteinExistence type="predicted"/>
<comment type="caution">
    <text evidence="2">The sequence shown here is derived from an EMBL/GenBank/DDBJ whole genome shotgun (WGS) entry which is preliminary data.</text>
</comment>
<keyword evidence="1" id="KW-0732">Signal</keyword>
<dbReference type="AlphaFoldDB" id="A0A437JYC8"/>
<organism evidence="2 3">
    <name type="scientific">Rubrivivax albus</name>
    <dbReference type="NCBI Taxonomy" id="2499835"/>
    <lineage>
        <taxon>Bacteria</taxon>
        <taxon>Pseudomonadati</taxon>
        <taxon>Pseudomonadota</taxon>
        <taxon>Betaproteobacteria</taxon>
        <taxon>Burkholderiales</taxon>
        <taxon>Sphaerotilaceae</taxon>
        <taxon>Rubrivivax</taxon>
    </lineage>
</organism>
<gene>
    <name evidence="2" type="ORF">ENE75_09655</name>
</gene>
<dbReference type="EMBL" id="SACT01000002">
    <property type="protein sequence ID" value="RVT52674.1"/>
    <property type="molecule type" value="Genomic_DNA"/>
</dbReference>
<dbReference type="Proteomes" id="UP000288178">
    <property type="component" value="Unassembled WGS sequence"/>
</dbReference>
<dbReference type="OrthoDB" id="8895482at2"/>
<evidence type="ECO:0008006" key="4">
    <source>
        <dbReference type="Google" id="ProtNLM"/>
    </source>
</evidence>